<proteinExistence type="predicted"/>
<gene>
    <name evidence="1" type="ORF">DCMF_20010</name>
</gene>
<reference evidence="1 2" key="1">
    <citation type="submission" date="2016-10" db="EMBL/GenBank/DDBJ databases">
        <title>Complete Genome Sequence of Peptococcaceae strain DCMF.</title>
        <authorList>
            <person name="Edwards R.J."/>
            <person name="Holland S.I."/>
            <person name="Deshpande N.P."/>
            <person name="Wong Y.K."/>
            <person name="Ertan H."/>
            <person name="Manefield M."/>
            <person name="Russell T.L."/>
            <person name="Lee M.J."/>
        </authorList>
    </citation>
    <scope>NUCLEOTIDE SEQUENCE [LARGE SCALE GENOMIC DNA]</scope>
    <source>
        <strain evidence="1 2">DCMF</strain>
    </source>
</reference>
<dbReference type="EMBL" id="CP017634">
    <property type="protein sequence ID" value="ATW26742.1"/>
    <property type="molecule type" value="Genomic_DNA"/>
</dbReference>
<dbReference type="AlphaFoldDB" id="A0A3G1KWB3"/>
<dbReference type="Proteomes" id="UP000323521">
    <property type="component" value="Chromosome"/>
</dbReference>
<evidence type="ECO:0000313" key="2">
    <source>
        <dbReference type="Proteomes" id="UP000323521"/>
    </source>
</evidence>
<evidence type="ECO:0000313" key="1">
    <source>
        <dbReference type="EMBL" id="ATW26742.1"/>
    </source>
</evidence>
<keyword evidence="2" id="KW-1185">Reference proteome</keyword>
<sequence length="72" mass="7815">MSGFICRIDFPGKVSKGQVVRLKEHGVDETMAQRLVSRNHGDGPRDAVIWIQDVPVIHGGQFRGQMGAGTVA</sequence>
<accession>A0A3G1KWB3</accession>
<protein>
    <submittedName>
        <fullName evidence="1">Uncharacterized protein</fullName>
    </submittedName>
</protein>
<dbReference type="KEGG" id="fwa:DCMF_20010"/>
<name>A0A3G1KWB3_FORW1</name>
<organism evidence="1 2">
    <name type="scientific">Formimonas warabiya</name>
    <dbReference type="NCBI Taxonomy" id="1761012"/>
    <lineage>
        <taxon>Bacteria</taxon>
        <taxon>Bacillati</taxon>
        <taxon>Bacillota</taxon>
        <taxon>Clostridia</taxon>
        <taxon>Eubacteriales</taxon>
        <taxon>Peptococcaceae</taxon>
        <taxon>Candidatus Formimonas</taxon>
    </lineage>
</organism>